<reference evidence="1" key="1">
    <citation type="submission" date="2022-05" db="EMBL/GenBank/DDBJ databases">
        <title>Chromosome-level genome of Chaenocephalus aceratus.</title>
        <authorList>
            <person name="Park H."/>
        </authorList>
    </citation>
    <scope>NUCLEOTIDE SEQUENCE</scope>
    <source>
        <strain evidence="1">KU_202001</strain>
    </source>
</reference>
<gene>
    <name evidence="1" type="ORF">KUCAC02_014908</name>
</gene>
<proteinExistence type="predicted"/>
<comment type="caution">
    <text evidence="1">The sequence shown here is derived from an EMBL/GenBank/DDBJ whole genome shotgun (WGS) entry which is preliminary data.</text>
</comment>
<dbReference type="Proteomes" id="UP001057452">
    <property type="component" value="Chromosome 16"/>
</dbReference>
<accession>A0ACB9WG94</accession>
<dbReference type="EMBL" id="CM043800">
    <property type="protein sequence ID" value="KAI4812052.1"/>
    <property type="molecule type" value="Genomic_DNA"/>
</dbReference>
<sequence length="326" mass="36724">MATIQESSSLKYTAIFVPVAALLIIICGAGIFFFLKNKRSQPLTREESGYYDNVSRVSSNQAKRNASSKTQENENTSELKVIDEPVYNNVEAPPVMDLKLLFPFLILHVIHDVHSSSNQWTVTVPEKISVLQGSCVVIPCLYTYPMPKSKKPLTSWSGFWLNGKKVVSTNVPKFKVNTLYNKRSQFLGNLAARNCSMLLDSVGKNDVGPFHFRIEMRQYKSFSYSKNPVTIEVTSDPQPPVLSVVMNKKVTASCSVSHSCPVIPPRFSWSHPGNILRRSKKLNTWKWETVSTLTFSPQFYDFNKPLNCTVHYRGGKKVTSSTIIKT</sequence>
<evidence type="ECO:0000313" key="2">
    <source>
        <dbReference type="Proteomes" id="UP001057452"/>
    </source>
</evidence>
<organism evidence="1 2">
    <name type="scientific">Chaenocephalus aceratus</name>
    <name type="common">Blackfin icefish</name>
    <name type="synonym">Chaenichthys aceratus</name>
    <dbReference type="NCBI Taxonomy" id="36190"/>
    <lineage>
        <taxon>Eukaryota</taxon>
        <taxon>Metazoa</taxon>
        <taxon>Chordata</taxon>
        <taxon>Craniata</taxon>
        <taxon>Vertebrata</taxon>
        <taxon>Euteleostomi</taxon>
        <taxon>Actinopterygii</taxon>
        <taxon>Neopterygii</taxon>
        <taxon>Teleostei</taxon>
        <taxon>Neoteleostei</taxon>
        <taxon>Acanthomorphata</taxon>
        <taxon>Eupercaria</taxon>
        <taxon>Perciformes</taxon>
        <taxon>Notothenioidei</taxon>
        <taxon>Channichthyidae</taxon>
        <taxon>Chaenocephalus</taxon>
    </lineage>
</organism>
<protein>
    <submittedName>
        <fullName evidence="1">Uncharacterized protein</fullName>
    </submittedName>
</protein>
<keyword evidence="2" id="KW-1185">Reference proteome</keyword>
<evidence type="ECO:0000313" key="1">
    <source>
        <dbReference type="EMBL" id="KAI4812052.1"/>
    </source>
</evidence>
<name>A0ACB9WG94_CHAAC</name>